<proteinExistence type="predicted"/>
<protein>
    <recommendedName>
        <fullName evidence="2">Beta/gamma crystallin 'Greek key' domain-containing protein</fullName>
    </recommendedName>
</protein>
<gene>
    <name evidence="3" type="ORF">AFUS01_LOCUS3763</name>
</gene>
<evidence type="ECO:0000313" key="3">
    <source>
        <dbReference type="EMBL" id="CAG7693563.1"/>
    </source>
</evidence>
<comment type="caution">
    <text evidence="3">The sequence shown here is derived from an EMBL/GenBank/DDBJ whole genome shotgun (WGS) entry which is preliminary data.</text>
</comment>
<dbReference type="SMART" id="SM00247">
    <property type="entry name" value="XTALbg"/>
    <property type="match status" value="1"/>
</dbReference>
<keyword evidence="1" id="KW-0732">Signal</keyword>
<evidence type="ECO:0000259" key="2">
    <source>
        <dbReference type="SMART" id="SM00247"/>
    </source>
</evidence>
<dbReference type="AlphaFoldDB" id="A0A8J2J603"/>
<dbReference type="EMBL" id="CAJVCH010022797">
    <property type="protein sequence ID" value="CAG7693563.1"/>
    <property type="molecule type" value="Genomic_DNA"/>
</dbReference>
<evidence type="ECO:0000256" key="1">
    <source>
        <dbReference type="SAM" id="SignalP"/>
    </source>
</evidence>
<feature type="signal peptide" evidence="1">
    <location>
        <begin position="1"/>
        <end position="22"/>
    </location>
</feature>
<feature type="domain" description="Beta/gamma crystallin 'Greek key'" evidence="2">
    <location>
        <begin position="31"/>
        <end position="110"/>
    </location>
</feature>
<dbReference type="InterPro" id="IPR001064">
    <property type="entry name" value="Beta/gamma_crystallin"/>
</dbReference>
<feature type="chain" id="PRO_5035175398" description="Beta/gamma crystallin 'Greek key' domain-containing protein" evidence="1">
    <location>
        <begin position="23"/>
        <end position="120"/>
    </location>
</feature>
<dbReference type="Pfam" id="PF00030">
    <property type="entry name" value="Crystall"/>
    <property type="match status" value="1"/>
</dbReference>
<accession>A0A8J2J603</accession>
<reference evidence="3" key="1">
    <citation type="submission" date="2021-06" db="EMBL/GenBank/DDBJ databases">
        <authorList>
            <person name="Hodson N. C."/>
            <person name="Mongue J. A."/>
            <person name="Jaron S. K."/>
        </authorList>
    </citation>
    <scope>NUCLEOTIDE SEQUENCE</scope>
</reference>
<dbReference type="Proteomes" id="UP000708208">
    <property type="component" value="Unassembled WGS sequence"/>
</dbReference>
<sequence length="120" mass="13792">MSRSQIVFVFLFATLFTDVTNGAPRTRRSADVTIFAHENYRGRTLSYSLGRSCRNLLGSFRDEVTSVRVNSGCVQLCRFDNCMHCTDVRESYSDLADISLNDQIRSLRRCDDDPLDYQYV</sequence>
<name>A0A8J2J603_9HEXA</name>
<organism evidence="3 4">
    <name type="scientific">Allacma fusca</name>
    <dbReference type="NCBI Taxonomy" id="39272"/>
    <lineage>
        <taxon>Eukaryota</taxon>
        <taxon>Metazoa</taxon>
        <taxon>Ecdysozoa</taxon>
        <taxon>Arthropoda</taxon>
        <taxon>Hexapoda</taxon>
        <taxon>Collembola</taxon>
        <taxon>Symphypleona</taxon>
        <taxon>Sminthuridae</taxon>
        <taxon>Allacma</taxon>
    </lineage>
</organism>
<keyword evidence="4" id="KW-1185">Reference proteome</keyword>
<evidence type="ECO:0000313" key="4">
    <source>
        <dbReference type="Proteomes" id="UP000708208"/>
    </source>
</evidence>